<dbReference type="InterPro" id="IPR006501">
    <property type="entry name" value="Pectinesterase_inhib_dom"/>
</dbReference>
<gene>
    <name evidence="3" type="ORF">DCAR_0729909</name>
</gene>
<reference evidence="3" key="2">
    <citation type="submission" date="2022-03" db="EMBL/GenBank/DDBJ databases">
        <title>Draft title - Genomic analysis of global carrot germplasm unveils the trajectory of domestication and the origin of high carotenoid orange carrot.</title>
        <authorList>
            <person name="Iorizzo M."/>
            <person name="Ellison S."/>
            <person name="Senalik D."/>
            <person name="Macko-Podgorni A."/>
            <person name="Grzebelus D."/>
            <person name="Bostan H."/>
            <person name="Rolling W."/>
            <person name="Curaba J."/>
            <person name="Simon P."/>
        </authorList>
    </citation>
    <scope>NUCLEOTIDE SEQUENCE</scope>
    <source>
        <tissue evidence="3">Leaf</tissue>
    </source>
</reference>
<dbReference type="PANTHER" id="PTHR31080:SF303">
    <property type="entry name" value="PECTINESTERASE 1-LIKE"/>
    <property type="match status" value="1"/>
</dbReference>
<dbReference type="CDD" id="cd15798">
    <property type="entry name" value="PMEI-like_3"/>
    <property type="match status" value="1"/>
</dbReference>
<keyword evidence="4" id="KW-1185">Reference proteome</keyword>
<evidence type="ECO:0000259" key="2">
    <source>
        <dbReference type="SMART" id="SM00856"/>
    </source>
</evidence>
<dbReference type="Pfam" id="PF04043">
    <property type="entry name" value="PMEI"/>
    <property type="match status" value="1"/>
</dbReference>
<organism evidence="3 4">
    <name type="scientific">Daucus carota subsp. sativus</name>
    <name type="common">Carrot</name>
    <dbReference type="NCBI Taxonomy" id="79200"/>
    <lineage>
        <taxon>Eukaryota</taxon>
        <taxon>Viridiplantae</taxon>
        <taxon>Streptophyta</taxon>
        <taxon>Embryophyta</taxon>
        <taxon>Tracheophyta</taxon>
        <taxon>Spermatophyta</taxon>
        <taxon>Magnoliopsida</taxon>
        <taxon>eudicotyledons</taxon>
        <taxon>Gunneridae</taxon>
        <taxon>Pentapetalae</taxon>
        <taxon>asterids</taxon>
        <taxon>campanulids</taxon>
        <taxon>Apiales</taxon>
        <taxon>Apiaceae</taxon>
        <taxon>Apioideae</taxon>
        <taxon>Scandiceae</taxon>
        <taxon>Daucinae</taxon>
        <taxon>Daucus</taxon>
        <taxon>Daucus sect. Daucus</taxon>
    </lineage>
</organism>
<dbReference type="AlphaFoldDB" id="A0AAF0XLP8"/>
<dbReference type="EMBL" id="CP093349">
    <property type="protein sequence ID" value="WOH10440.1"/>
    <property type="molecule type" value="Genomic_DNA"/>
</dbReference>
<keyword evidence="1" id="KW-0732">Signal</keyword>
<evidence type="ECO:0000313" key="3">
    <source>
        <dbReference type="EMBL" id="WOH10440.1"/>
    </source>
</evidence>
<proteinExistence type="predicted"/>
<evidence type="ECO:0000313" key="4">
    <source>
        <dbReference type="Proteomes" id="UP000077755"/>
    </source>
</evidence>
<dbReference type="GO" id="GO:0004857">
    <property type="term" value="F:enzyme inhibitor activity"/>
    <property type="evidence" value="ECO:0007669"/>
    <property type="project" value="InterPro"/>
</dbReference>
<dbReference type="InterPro" id="IPR051955">
    <property type="entry name" value="PME_Inhibitor"/>
</dbReference>
<dbReference type="Gene3D" id="1.20.140.40">
    <property type="entry name" value="Invertase/pectin methylesterase inhibitor family protein"/>
    <property type="match status" value="1"/>
</dbReference>
<accession>A0AAF0XLP8</accession>
<reference evidence="3" key="1">
    <citation type="journal article" date="2016" name="Nat. Genet.">
        <title>A high-quality carrot genome assembly provides new insights into carotenoid accumulation and asterid genome evolution.</title>
        <authorList>
            <person name="Iorizzo M."/>
            <person name="Ellison S."/>
            <person name="Senalik D."/>
            <person name="Zeng P."/>
            <person name="Satapoomin P."/>
            <person name="Huang J."/>
            <person name="Bowman M."/>
            <person name="Iovene M."/>
            <person name="Sanseverino W."/>
            <person name="Cavagnaro P."/>
            <person name="Yildiz M."/>
            <person name="Macko-Podgorni A."/>
            <person name="Moranska E."/>
            <person name="Grzebelus E."/>
            <person name="Grzebelus D."/>
            <person name="Ashrafi H."/>
            <person name="Zheng Z."/>
            <person name="Cheng S."/>
            <person name="Spooner D."/>
            <person name="Van Deynze A."/>
            <person name="Simon P."/>
        </authorList>
    </citation>
    <scope>NUCLEOTIDE SEQUENCE</scope>
    <source>
        <tissue evidence="3">Leaf</tissue>
    </source>
</reference>
<dbReference type="InterPro" id="IPR035513">
    <property type="entry name" value="Invertase/methylesterase_inhib"/>
</dbReference>
<dbReference type="SMART" id="SM00856">
    <property type="entry name" value="PMEI"/>
    <property type="match status" value="1"/>
</dbReference>
<dbReference type="NCBIfam" id="TIGR01614">
    <property type="entry name" value="PME_inhib"/>
    <property type="match status" value="1"/>
</dbReference>
<feature type="domain" description="Pectinesterase inhibitor" evidence="2">
    <location>
        <begin position="25"/>
        <end position="170"/>
    </location>
</feature>
<name>A0AAF0XLP8_DAUCS</name>
<dbReference type="PANTHER" id="PTHR31080">
    <property type="entry name" value="PECTINESTERASE INHIBITOR-LIKE"/>
    <property type="match status" value="1"/>
</dbReference>
<protein>
    <recommendedName>
        <fullName evidence="2">Pectinesterase inhibitor domain-containing protein</fullName>
    </recommendedName>
</protein>
<dbReference type="Proteomes" id="UP000077755">
    <property type="component" value="Chromosome 7"/>
</dbReference>
<sequence length="185" mass="19871">MESKTNFINGHQATAITLLTLLTIAAITYISATKPPHTPSLSTQLDPTILFNTSLYTSLSQLKLISSLPQTLITSSTDTPTISALQDCAVLFDDAVAQLNKSITLTTVPPGELAVLTRAEIRALNAWISAAMTDQETCLDGLEEMGSTVCDEVRAKVQVSRQCMSYSLAILASIQAVGMFGRYLQ</sequence>
<dbReference type="SUPFAM" id="SSF101148">
    <property type="entry name" value="Plant invertase/pectin methylesterase inhibitor"/>
    <property type="match status" value="1"/>
</dbReference>
<evidence type="ECO:0000256" key="1">
    <source>
        <dbReference type="ARBA" id="ARBA00022729"/>
    </source>
</evidence>